<proteinExistence type="predicted"/>
<accession>A0ABV9DA18</accession>
<evidence type="ECO:0000313" key="3">
    <source>
        <dbReference type="Proteomes" id="UP001595955"/>
    </source>
</evidence>
<comment type="caution">
    <text evidence="2">The sequence shown here is derived from an EMBL/GenBank/DDBJ whole genome shotgun (WGS) entry which is preliminary data.</text>
</comment>
<dbReference type="EMBL" id="JBHSGF010000003">
    <property type="protein sequence ID" value="MFC4554869.1"/>
    <property type="molecule type" value="Genomic_DNA"/>
</dbReference>
<dbReference type="RefSeq" id="WP_164471256.1">
    <property type="nucleotide sequence ID" value="NZ_CP033325.1"/>
</dbReference>
<gene>
    <name evidence="2" type="ORF">ACFO3F_06380</name>
</gene>
<name>A0ABV9DA18_9MICO</name>
<sequence>MASSSVVTRVLTGIDSPPQRSPVPAELPGVMSLDEVLAVEAETTYATWRSRLFR</sequence>
<reference evidence="3" key="1">
    <citation type="journal article" date="2019" name="Int. J. Syst. Evol. Microbiol.">
        <title>The Global Catalogue of Microorganisms (GCM) 10K type strain sequencing project: providing services to taxonomists for standard genome sequencing and annotation.</title>
        <authorList>
            <consortium name="The Broad Institute Genomics Platform"/>
            <consortium name="The Broad Institute Genome Sequencing Center for Infectious Disease"/>
            <person name="Wu L."/>
            <person name="Ma J."/>
        </authorList>
    </citation>
    <scope>NUCLEOTIDE SEQUENCE [LARGE SCALE GENOMIC DNA]</scope>
    <source>
        <strain evidence="3">JCM 3369</strain>
    </source>
</reference>
<evidence type="ECO:0000256" key="1">
    <source>
        <dbReference type="SAM" id="MobiDB-lite"/>
    </source>
</evidence>
<evidence type="ECO:0000313" key="2">
    <source>
        <dbReference type="EMBL" id="MFC4554869.1"/>
    </source>
</evidence>
<dbReference type="Proteomes" id="UP001595955">
    <property type="component" value="Unassembled WGS sequence"/>
</dbReference>
<organism evidence="2 3">
    <name type="scientific">Georgenia faecalis</name>
    <dbReference type="NCBI Taxonomy" id="2483799"/>
    <lineage>
        <taxon>Bacteria</taxon>
        <taxon>Bacillati</taxon>
        <taxon>Actinomycetota</taxon>
        <taxon>Actinomycetes</taxon>
        <taxon>Micrococcales</taxon>
        <taxon>Bogoriellaceae</taxon>
        <taxon>Georgenia</taxon>
    </lineage>
</organism>
<protein>
    <submittedName>
        <fullName evidence="2">Uncharacterized protein</fullName>
    </submittedName>
</protein>
<feature type="region of interest" description="Disordered" evidence="1">
    <location>
        <begin position="1"/>
        <end position="25"/>
    </location>
</feature>
<keyword evidence="3" id="KW-1185">Reference proteome</keyword>